<evidence type="ECO:0000313" key="9">
    <source>
        <dbReference type="EMBL" id="OIR22550.1"/>
    </source>
</evidence>
<evidence type="ECO:0000256" key="2">
    <source>
        <dbReference type="ARBA" id="ARBA00005135"/>
    </source>
</evidence>
<sequence>MANIKLVVFDMDGTLLQPRSCWAYIHDHFGTDNTEMLNLYIQKKISDQEFVKADVKQWEDNSKRIVNEKYINEILDEIKPIKGAEELVSELHQNNIETIFLSGGITFLAEKWAKKWNMKKPLANNLIDGEDGHLIVEVNASGHAKGAVMDKLLKQSNLRKEQVAAIGDTTVDLPMFERAGLSVAVNTDDKRVIEKADYHLKGDIRELQNLIINW</sequence>
<comment type="pathway">
    <text evidence="2">Amino-acid biosynthesis; L-serine biosynthesis; L-serine from 3-phospho-D-glycerate: step 3/3.</text>
</comment>
<dbReference type="EC" id="3.1.3.3" evidence="3"/>
<keyword evidence="6" id="KW-0378">Hydrolase</keyword>
<dbReference type="SUPFAM" id="SSF56784">
    <property type="entry name" value="HAD-like"/>
    <property type="match status" value="1"/>
</dbReference>
<organism evidence="9 10">
    <name type="scientific">Marine Group III euryarchaeote CG-Epi2</name>
    <dbReference type="NCBI Taxonomy" id="1888996"/>
    <lineage>
        <taxon>Archaea</taxon>
        <taxon>Methanobacteriati</taxon>
        <taxon>Thermoplasmatota</taxon>
        <taxon>Thermoplasmata</taxon>
        <taxon>Candidatus Thermoprofundales</taxon>
    </lineage>
</organism>
<reference evidence="9 10" key="1">
    <citation type="submission" date="2016-08" db="EMBL/GenBank/DDBJ databases">
        <title>New Insights into Marine Group III Euryarchaeota, from dark to light.</title>
        <authorList>
            <person name="Haro-Moreno J.M."/>
            <person name="Rodriguez-Valera F."/>
            <person name="Lopez-Garcia P."/>
            <person name="Moreira D."/>
            <person name="Martin-Cuadrado A.B."/>
        </authorList>
    </citation>
    <scope>NUCLEOTIDE SEQUENCE [LARGE SCALE GENOMIC DNA]</scope>
    <source>
        <strain evidence="9">CG-Epi2</strain>
    </source>
</reference>
<name>A0A1J5UE15_9ARCH</name>
<dbReference type="PANTHER" id="PTHR43344:SF2">
    <property type="entry name" value="PHOSPHOSERINE PHOSPHATASE"/>
    <property type="match status" value="1"/>
</dbReference>
<keyword evidence="8" id="KW-0718">Serine biosynthesis</keyword>
<dbReference type="GO" id="GO:0000287">
    <property type="term" value="F:magnesium ion binding"/>
    <property type="evidence" value="ECO:0007669"/>
    <property type="project" value="TreeGrafter"/>
</dbReference>
<dbReference type="InterPro" id="IPR050582">
    <property type="entry name" value="HAD-like_SerB"/>
</dbReference>
<comment type="cofactor">
    <cofactor evidence="1">
        <name>Mg(2+)</name>
        <dbReference type="ChEBI" id="CHEBI:18420"/>
    </cofactor>
</comment>
<dbReference type="GO" id="GO:0005737">
    <property type="term" value="C:cytoplasm"/>
    <property type="evidence" value="ECO:0007669"/>
    <property type="project" value="TreeGrafter"/>
</dbReference>
<keyword evidence="5" id="KW-0479">Metal-binding</keyword>
<evidence type="ECO:0000256" key="8">
    <source>
        <dbReference type="ARBA" id="ARBA00023299"/>
    </source>
</evidence>
<gene>
    <name evidence="9" type="ORF">BET99_00770</name>
</gene>
<comment type="caution">
    <text evidence="9">The sequence shown here is derived from an EMBL/GenBank/DDBJ whole genome shotgun (WGS) entry which is preliminary data.</text>
</comment>
<dbReference type="AlphaFoldDB" id="A0A1J5UE15"/>
<proteinExistence type="predicted"/>
<evidence type="ECO:0000256" key="6">
    <source>
        <dbReference type="ARBA" id="ARBA00022801"/>
    </source>
</evidence>
<evidence type="ECO:0000256" key="1">
    <source>
        <dbReference type="ARBA" id="ARBA00001946"/>
    </source>
</evidence>
<dbReference type="EMBL" id="MIYZ01000012">
    <property type="protein sequence ID" value="OIR22550.1"/>
    <property type="molecule type" value="Genomic_DNA"/>
</dbReference>
<dbReference type="Gene3D" id="3.40.50.1000">
    <property type="entry name" value="HAD superfamily/HAD-like"/>
    <property type="match status" value="1"/>
</dbReference>
<dbReference type="Proteomes" id="UP000183615">
    <property type="component" value="Unassembled WGS sequence"/>
</dbReference>
<accession>A0A1J5UE15</accession>
<evidence type="ECO:0000256" key="7">
    <source>
        <dbReference type="ARBA" id="ARBA00022842"/>
    </source>
</evidence>
<dbReference type="Pfam" id="PF00702">
    <property type="entry name" value="Hydrolase"/>
    <property type="match status" value="1"/>
</dbReference>
<dbReference type="InterPro" id="IPR036412">
    <property type="entry name" value="HAD-like_sf"/>
</dbReference>
<evidence type="ECO:0000256" key="3">
    <source>
        <dbReference type="ARBA" id="ARBA00012640"/>
    </source>
</evidence>
<dbReference type="GO" id="GO:0036424">
    <property type="term" value="F:L-phosphoserine phosphatase activity"/>
    <property type="evidence" value="ECO:0007669"/>
    <property type="project" value="TreeGrafter"/>
</dbReference>
<dbReference type="SFLD" id="SFLDS00003">
    <property type="entry name" value="Haloacid_Dehalogenase"/>
    <property type="match status" value="1"/>
</dbReference>
<keyword evidence="4" id="KW-0028">Amino-acid biosynthesis</keyword>
<protein>
    <recommendedName>
        <fullName evidence="3">phosphoserine phosphatase</fullName>
        <ecNumber evidence="3">3.1.3.3</ecNumber>
    </recommendedName>
</protein>
<evidence type="ECO:0000313" key="10">
    <source>
        <dbReference type="Proteomes" id="UP000183615"/>
    </source>
</evidence>
<dbReference type="PANTHER" id="PTHR43344">
    <property type="entry name" value="PHOSPHOSERINE PHOSPHATASE"/>
    <property type="match status" value="1"/>
</dbReference>
<dbReference type="NCBIfam" id="TIGR01488">
    <property type="entry name" value="HAD-SF-IB"/>
    <property type="match status" value="1"/>
</dbReference>
<keyword evidence="7" id="KW-0460">Magnesium</keyword>
<evidence type="ECO:0000256" key="4">
    <source>
        <dbReference type="ARBA" id="ARBA00022605"/>
    </source>
</evidence>
<evidence type="ECO:0000256" key="5">
    <source>
        <dbReference type="ARBA" id="ARBA00022723"/>
    </source>
</evidence>
<dbReference type="GO" id="GO:0006564">
    <property type="term" value="P:L-serine biosynthetic process"/>
    <property type="evidence" value="ECO:0007669"/>
    <property type="project" value="UniProtKB-KW"/>
</dbReference>
<dbReference type="SFLD" id="SFLDG01129">
    <property type="entry name" value="C1.5:_HAD__Beta-PGM__Phosphata"/>
    <property type="match status" value="1"/>
</dbReference>
<dbReference type="InterPro" id="IPR023214">
    <property type="entry name" value="HAD_sf"/>
</dbReference>